<feature type="transmembrane region" description="Helical" evidence="1">
    <location>
        <begin position="426"/>
        <end position="448"/>
    </location>
</feature>
<feature type="chain" id="PRO_5035245537" evidence="2">
    <location>
        <begin position="18"/>
        <end position="463"/>
    </location>
</feature>
<evidence type="ECO:0000313" key="3">
    <source>
        <dbReference type="EMBL" id="TNV83585.1"/>
    </source>
</evidence>
<keyword evidence="4" id="KW-1185">Reference proteome</keyword>
<evidence type="ECO:0000256" key="1">
    <source>
        <dbReference type="SAM" id="Phobius"/>
    </source>
</evidence>
<sequence>MKSLLALLSATTLLVSCQESILPIFKSNRLRVAEYLPEKGSSGGLPSASSLAKKEFFIQKEVEQQFGHFNISFQVDIVLISNIEKPYYDKAYPAQSFSQEALENLDYKMNAELMQNSFRVGYYKSADKFQNLKPFPYREDNVPRRERTLEFQKDYSGNDVDIRYQINTIDFNSKLNAEFRRELATPDPDLHMHRLSESIHTDIMMHGRQYVIYLIDCSTVACTDTLKAVAVDLSAKYPEKILMKTLDSFDNKKDYIQTLISTISSLITREYEVESMPTASNMHVLEDDGIKMFQKSISPFLIFLRTEYFPRIAQFKKEAITYQFESPLNFLMMRSDLREFLSSFFQAESLLKYALKFHLNSMFTLTAFEDKQDHMKKKQEGAYLMLKSHQVFMGKCIDMLKEYHHLVEHDLTQNSCLVSQSWGCKFRIYGASIISIGGLAVIMVVYFVKKVEEVGSKANKKLS</sequence>
<name>A0A8J8T6L4_HALGN</name>
<dbReference type="OrthoDB" id="10551098at2759"/>
<keyword evidence="1" id="KW-0472">Membrane</keyword>
<accession>A0A8J8T6L4</accession>
<keyword evidence="1" id="KW-0812">Transmembrane</keyword>
<organism evidence="3 4">
    <name type="scientific">Halteria grandinella</name>
    <dbReference type="NCBI Taxonomy" id="5974"/>
    <lineage>
        <taxon>Eukaryota</taxon>
        <taxon>Sar</taxon>
        <taxon>Alveolata</taxon>
        <taxon>Ciliophora</taxon>
        <taxon>Intramacronucleata</taxon>
        <taxon>Spirotrichea</taxon>
        <taxon>Stichotrichia</taxon>
        <taxon>Sporadotrichida</taxon>
        <taxon>Halteriidae</taxon>
        <taxon>Halteria</taxon>
    </lineage>
</organism>
<evidence type="ECO:0000256" key="2">
    <source>
        <dbReference type="SAM" id="SignalP"/>
    </source>
</evidence>
<dbReference type="AlphaFoldDB" id="A0A8J8T6L4"/>
<comment type="caution">
    <text evidence="3">The sequence shown here is derived from an EMBL/GenBank/DDBJ whole genome shotgun (WGS) entry which is preliminary data.</text>
</comment>
<keyword evidence="2" id="KW-0732">Signal</keyword>
<feature type="signal peptide" evidence="2">
    <location>
        <begin position="1"/>
        <end position="17"/>
    </location>
</feature>
<dbReference type="Proteomes" id="UP000785679">
    <property type="component" value="Unassembled WGS sequence"/>
</dbReference>
<dbReference type="EMBL" id="RRYP01003681">
    <property type="protein sequence ID" value="TNV83585.1"/>
    <property type="molecule type" value="Genomic_DNA"/>
</dbReference>
<dbReference type="PROSITE" id="PS51257">
    <property type="entry name" value="PROKAR_LIPOPROTEIN"/>
    <property type="match status" value="1"/>
</dbReference>
<gene>
    <name evidence="3" type="ORF">FGO68_gene14400</name>
</gene>
<evidence type="ECO:0000313" key="4">
    <source>
        <dbReference type="Proteomes" id="UP000785679"/>
    </source>
</evidence>
<reference evidence="3" key="1">
    <citation type="submission" date="2019-06" db="EMBL/GenBank/DDBJ databases">
        <authorList>
            <person name="Zheng W."/>
        </authorList>
    </citation>
    <scope>NUCLEOTIDE SEQUENCE</scope>
    <source>
        <strain evidence="3">QDHG01</strain>
    </source>
</reference>
<protein>
    <submittedName>
        <fullName evidence="3">Uncharacterized protein</fullName>
    </submittedName>
</protein>
<proteinExistence type="predicted"/>
<keyword evidence="1" id="KW-1133">Transmembrane helix</keyword>